<evidence type="ECO:0000313" key="1">
    <source>
        <dbReference type="EMBL" id="SDT60690.1"/>
    </source>
</evidence>
<dbReference type="EMBL" id="LT629750">
    <property type="protein sequence ID" value="SDT60690.1"/>
    <property type="molecule type" value="Genomic_DNA"/>
</dbReference>
<dbReference type="RefSeq" id="WP_100383023.1">
    <property type="nucleotide sequence ID" value="NZ_LT629750.1"/>
</dbReference>
<sequence length="74" mass="8165">MKDFPNASFSPDVIEVMQQALEKAVATLPHPVSSQRVQSIAESILRSAEEGESDPRTLQTMALVELQLRSDENP</sequence>
<protein>
    <submittedName>
        <fullName evidence="1">Uncharacterized protein</fullName>
    </submittedName>
</protein>
<gene>
    <name evidence="1" type="ORF">SAMN05444158_7451</name>
</gene>
<reference evidence="2" key="1">
    <citation type="submission" date="2016-10" db="EMBL/GenBank/DDBJ databases">
        <authorList>
            <person name="Varghese N."/>
            <person name="Submissions S."/>
        </authorList>
    </citation>
    <scope>NUCLEOTIDE SEQUENCE [LARGE SCALE GENOMIC DNA]</scope>
    <source>
        <strain evidence="2">GAS369</strain>
    </source>
</reference>
<proteinExistence type="predicted"/>
<accession>A0A1H2BQQ8</accession>
<evidence type="ECO:0000313" key="2">
    <source>
        <dbReference type="Proteomes" id="UP000243904"/>
    </source>
</evidence>
<name>A0A1H2BQQ8_9BRAD</name>
<dbReference type="AlphaFoldDB" id="A0A1H2BQQ8"/>
<organism evidence="1 2">
    <name type="scientific">Bradyrhizobium canariense</name>
    <dbReference type="NCBI Taxonomy" id="255045"/>
    <lineage>
        <taxon>Bacteria</taxon>
        <taxon>Pseudomonadati</taxon>
        <taxon>Pseudomonadota</taxon>
        <taxon>Alphaproteobacteria</taxon>
        <taxon>Hyphomicrobiales</taxon>
        <taxon>Nitrobacteraceae</taxon>
        <taxon>Bradyrhizobium</taxon>
    </lineage>
</organism>
<dbReference type="Proteomes" id="UP000243904">
    <property type="component" value="Chromosome I"/>
</dbReference>
<keyword evidence="2" id="KW-1185">Reference proteome</keyword>